<dbReference type="VEuPathDB" id="FungiDB:PV09_04390"/>
<dbReference type="OrthoDB" id="3439027at2759"/>
<dbReference type="EMBL" id="KN847540">
    <property type="protein sequence ID" value="KIW04645.1"/>
    <property type="molecule type" value="Genomic_DNA"/>
</dbReference>
<name>A0A0D2ADV6_9PEZI</name>
<sequence length="249" mass="27920">MSRLSAYNRNHSFPPSIRYVQKPSKSLSQPLPDIDDEPWAHFLAQDEDEDEQFADYLHFDAGILAGSETQKRKANKFRSFSVEADRNIKHHHGALHRRQLEHGFLSQQRLRAQHEDTDRPIPASKRSLAISASGGSARRQMVRRHSGHRHSWQEPSLFTVTEEVPRIVVSDYDDDNSSVNSFTSTDSLGESLSENSGVASEEAVPQSSGVATETAPAAPPSPRMMASIHPAEKSDSQLNQMWLVERARL</sequence>
<dbReference type="AlphaFoldDB" id="A0A0D2ADV6"/>
<dbReference type="InParanoid" id="A0A0D2ADV6"/>
<dbReference type="RefSeq" id="XP_016214514.1">
    <property type="nucleotide sequence ID" value="XM_016357722.1"/>
</dbReference>
<organism evidence="2 3">
    <name type="scientific">Verruconis gallopava</name>
    <dbReference type="NCBI Taxonomy" id="253628"/>
    <lineage>
        <taxon>Eukaryota</taxon>
        <taxon>Fungi</taxon>
        <taxon>Dikarya</taxon>
        <taxon>Ascomycota</taxon>
        <taxon>Pezizomycotina</taxon>
        <taxon>Dothideomycetes</taxon>
        <taxon>Pleosporomycetidae</taxon>
        <taxon>Venturiales</taxon>
        <taxon>Sympoventuriaceae</taxon>
        <taxon>Verruconis</taxon>
    </lineage>
</organism>
<proteinExistence type="predicted"/>
<dbReference type="Proteomes" id="UP000053259">
    <property type="component" value="Unassembled WGS sequence"/>
</dbReference>
<evidence type="ECO:0000313" key="2">
    <source>
        <dbReference type="EMBL" id="KIW04645.1"/>
    </source>
</evidence>
<dbReference type="GeneID" id="27312363"/>
<feature type="compositionally biased region" description="Polar residues" evidence="1">
    <location>
        <begin position="1"/>
        <end position="13"/>
    </location>
</feature>
<evidence type="ECO:0000256" key="1">
    <source>
        <dbReference type="SAM" id="MobiDB-lite"/>
    </source>
</evidence>
<protein>
    <submittedName>
        <fullName evidence="2">Uncharacterized protein</fullName>
    </submittedName>
</protein>
<evidence type="ECO:0000313" key="3">
    <source>
        <dbReference type="Proteomes" id="UP000053259"/>
    </source>
</evidence>
<gene>
    <name evidence="2" type="ORF">PV09_04390</name>
</gene>
<dbReference type="HOGENOM" id="CLU_1116477_0_0_1"/>
<accession>A0A0D2ADV6</accession>
<reference evidence="2 3" key="1">
    <citation type="submission" date="2015-01" db="EMBL/GenBank/DDBJ databases">
        <title>The Genome Sequence of Ochroconis gallopava CBS43764.</title>
        <authorList>
            <consortium name="The Broad Institute Genomics Platform"/>
            <person name="Cuomo C."/>
            <person name="de Hoog S."/>
            <person name="Gorbushina A."/>
            <person name="Stielow B."/>
            <person name="Teixiera M."/>
            <person name="Abouelleil A."/>
            <person name="Chapman S.B."/>
            <person name="Priest M."/>
            <person name="Young S.K."/>
            <person name="Wortman J."/>
            <person name="Nusbaum C."/>
            <person name="Birren B."/>
        </authorList>
    </citation>
    <scope>NUCLEOTIDE SEQUENCE [LARGE SCALE GENOMIC DNA]</scope>
    <source>
        <strain evidence="2 3">CBS 43764</strain>
    </source>
</reference>
<feature type="compositionally biased region" description="Polar residues" evidence="1">
    <location>
        <begin position="182"/>
        <end position="198"/>
    </location>
</feature>
<keyword evidence="3" id="KW-1185">Reference proteome</keyword>
<feature type="region of interest" description="Disordered" evidence="1">
    <location>
        <begin position="1"/>
        <end position="32"/>
    </location>
</feature>
<feature type="region of interest" description="Disordered" evidence="1">
    <location>
        <begin position="172"/>
        <end position="238"/>
    </location>
</feature>